<organism evidence="5 6">
    <name type="scientific">Vitis vinifera</name>
    <name type="common">Grape</name>
    <dbReference type="NCBI Taxonomy" id="29760"/>
    <lineage>
        <taxon>Eukaryota</taxon>
        <taxon>Viridiplantae</taxon>
        <taxon>Streptophyta</taxon>
        <taxon>Embryophyta</taxon>
        <taxon>Tracheophyta</taxon>
        <taxon>Spermatophyta</taxon>
        <taxon>Magnoliopsida</taxon>
        <taxon>eudicotyledons</taxon>
        <taxon>Gunneridae</taxon>
        <taxon>Pentapetalae</taxon>
        <taxon>rosids</taxon>
        <taxon>Vitales</taxon>
        <taxon>Vitaceae</taxon>
        <taxon>Viteae</taxon>
        <taxon>Vitis</taxon>
    </lineage>
</organism>
<evidence type="ECO:0000256" key="4">
    <source>
        <dbReference type="SAM" id="MobiDB-lite"/>
    </source>
</evidence>
<evidence type="ECO:0000256" key="2">
    <source>
        <dbReference type="ARBA" id="ARBA00010291"/>
    </source>
</evidence>
<feature type="compositionally biased region" description="Polar residues" evidence="4">
    <location>
        <begin position="775"/>
        <end position="785"/>
    </location>
</feature>
<comment type="similarity">
    <text evidence="2">Belongs to the CENP-C/MIF2 family.</text>
</comment>
<evidence type="ECO:0000313" key="5">
    <source>
        <dbReference type="EMBL" id="WJZ94657.1"/>
    </source>
</evidence>
<dbReference type="InterPro" id="IPR028386">
    <property type="entry name" value="CENP-C/Mif2/cnp3"/>
</dbReference>
<proteinExistence type="inferred from homology"/>
<sequence length="926" mass="101708">MANDRRSSDLADPLLGYFGLSLFPRTFRDSSTVSKPSGHDNIDSLHSYLKSMALRSPTKLLEQAKSILDGGSELLNPNFPSDVASEDNCGPISEKLKENPPERRPALGRKRARFSLKPDSSQPTMVLEPSLDIDKLQDPEEYFLAHEKLENAKKELQRQRGGVLMDLNQYNLSTTARHRRPGILGRSVSYKHHYSSLVSDNDENLMPSPATVEQMIVSPSNYSSQVEMVDPNVALQERELTETVDPSVESLERELTVSVTQAENKVDEILDELLSGNCEDLDGDGALTFLQERLQIKPIDLDKLCLPELHDIQRNDFKSSGGNWLRHRDSLSDIKSMLEGLSSKTPIKKGQVVESFVHTLASPTPPKSPFASICLLKRHILQSNLTSDPFSVLKVNLSPARNSSTVKSSDKQSDQIENGKELSFSAKLKSVILEGDDIAVANKSSHEVVHVITGDSTPPFEKTVNNDSRRLGVGINSGLSGSHADLDGNIRNNNVDDLRRLDADTDVQINRTNELEDNSSTVKSSDKQSDQIENGKKLSFSAKLKSVILEGDDIAVANKSSHEVVHVITGDSTPPSEKAVNNDSRRLGVGINSGLSGSHANLDGNIRSNNVDDLRRLDADTDVQINRTNELEDNSSTVKSSDKQSDQIENGKELSFSAKLKSVLLEGDDIAVANKSSHEVVHVITGDSTPPSEKAVNNDSRRLGVGINSGLSGSHADLDGNIRNNNVDDLRRLDADTDVQINRTNELEDKVGDMLQEAEPCAHPDQNIEDSTLEKLNSSDSQGDQPTPAVVEAHDMDGPSKTGDDDLEQCTEKILEPSGESLNKRSKAKTPPRRERKRKEISGRQSLAGAGTLWSSGVRRSTRIKMRPLEYWKGERFLYGRVHKSLTSVIGVKYVSPAKGDGKPTIKVKSYVSDEYKELVDLAALH</sequence>
<keyword evidence="6" id="KW-1185">Reference proteome</keyword>
<evidence type="ECO:0000313" key="6">
    <source>
        <dbReference type="Proteomes" id="UP001227230"/>
    </source>
</evidence>
<evidence type="ECO:0008006" key="7">
    <source>
        <dbReference type="Google" id="ProtNLM"/>
    </source>
</evidence>
<keyword evidence="3" id="KW-0539">Nucleus</keyword>
<dbReference type="PANTHER" id="PTHR16684">
    <property type="entry name" value="CENTROMERE PROTEIN C"/>
    <property type="match status" value="1"/>
</dbReference>
<protein>
    <recommendedName>
        <fullName evidence="7">Centromere protein C</fullName>
    </recommendedName>
</protein>
<feature type="region of interest" description="Disordered" evidence="4">
    <location>
        <begin position="629"/>
        <end position="650"/>
    </location>
</feature>
<evidence type="ECO:0000256" key="1">
    <source>
        <dbReference type="ARBA" id="ARBA00004123"/>
    </source>
</evidence>
<accession>A0ABY9CIM1</accession>
<gene>
    <name evidence="5" type="ORF">VitviT2T_013496</name>
</gene>
<feature type="compositionally biased region" description="Polar residues" evidence="4">
    <location>
        <begin position="629"/>
        <end position="639"/>
    </location>
</feature>
<feature type="region of interest" description="Disordered" evidence="4">
    <location>
        <begin position="775"/>
        <end position="848"/>
    </location>
</feature>
<feature type="compositionally biased region" description="Basic and acidic residues" evidence="4">
    <location>
        <begin position="640"/>
        <end position="650"/>
    </location>
</feature>
<feature type="region of interest" description="Disordered" evidence="4">
    <location>
        <begin position="78"/>
        <end position="109"/>
    </location>
</feature>
<evidence type="ECO:0000256" key="3">
    <source>
        <dbReference type="ARBA" id="ARBA00023242"/>
    </source>
</evidence>
<dbReference type="PANTHER" id="PTHR16684:SF11">
    <property type="entry name" value="CENTROMERE PROTEIN C"/>
    <property type="match status" value="1"/>
</dbReference>
<name>A0ABY9CIM1_VITVI</name>
<dbReference type="EMBL" id="CP126656">
    <property type="protein sequence ID" value="WJZ94657.1"/>
    <property type="molecule type" value="Genomic_DNA"/>
</dbReference>
<comment type="subcellular location">
    <subcellularLocation>
        <location evidence="1">Nucleus</location>
    </subcellularLocation>
</comment>
<reference evidence="5 6" key="1">
    <citation type="journal article" date="2023" name="Hortic Res">
        <title>The complete reference genome for grapevine (Vitis vinifera L.) genetics and breeding.</title>
        <authorList>
            <person name="Shi X."/>
            <person name="Cao S."/>
            <person name="Wang X."/>
            <person name="Huang S."/>
            <person name="Wang Y."/>
            <person name="Liu Z."/>
            <person name="Liu W."/>
            <person name="Leng X."/>
            <person name="Peng Y."/>
            <person name="Wang N."/>
            <person name="Wang Y."/>
            <person name="Ma Z."/>
            <person name="Xu X."/>
            <person name="Zhang F."/>
            <person name="Xue H."/>
            <person name="Zhong H."/>
            <person name="Wang Y."/>
            <person name="Zhang K."/>
            <person name="Velt A."/>
            <person name="Avia K."/>
            <person name="Holtgrawe D."/>
            <person name="Grimplet J."/>
            <person name="Matus J.T."/>
            <person name="Ware D."/>
            <person name="Wu X."/>
            <person name="Wang H."/>
            <person name="Liu C."/>
            <person name="Fang Y."/>
            <person name="Rustenholz C."/>
            <person name="Cheng Z."/>
            <person name="Xiao H."/>
            <person name="Zhou Y."/>
        </authorList>
    </citation>
    <scope>NUCLEOTIDE SEQUENCE [LARGE SCALE GENOMIC DNA]</scope>
    <source>
        <strain evidence="6">cv. Pinot noir / PN40024</strain>
        <tissue evidence="5">Leaf</tissue>
    </source>
</reference>
<feature type="compositionally biased region" description="Basic residues" evidence="4">
    <location>
        <begin position="824"/>
        <end position="839"/>
    </location>
</feature>
<dbReference type="Proteomes" id="UP001227230">
    <property type="component" value="Chromosome 9"/>
</dbReference>
<feature type="compositionally biased region" description="Basic and acidic residues" evidence="4">
    <location>
        <begin position="792"/>
        <end position="815"/>
    </location>
</feature>
<feature type="compositionally biased region" description="Basic and acidic residues" evidence="4">
    <location>
        <begin position="94"/>
        <end position="105"/>
    </location>
</feature>